<sequence length="134" mass="16089">MTKINSVKEIKKIIDKFIIPGYQYKTNFSSSEFLVDIESKLIIIAKPVCTDKDFHYEFVLDTQFLSEKEITYQELVMINNIIEVLEENRSFVLKRLKKYTVDEYKEELRLREEQSQKVLDALQNFIFKARETYK</sequence>
<organism evidence="1 2">
    <name type="scientific">Candidatus Onthousia excrementipullorum</name>
    <dbReference type="NCBI Taxonomy" id="2840884"/>
    <lineage>
        <taxon>Bacteria</taxon>
        <taxon>Bacillati</taxon>
        <taxon>Bacillota</taxon>
        <taxon>Bacilli</taxon>
        <taxon>Candidatus Onthousia</taxon>
    </lineage>
</organism>
<reference evidence="1" key="2">
    <citation type="journal article" date="2021" name="PeerJ">
        <title>Extensive microbial diversity within the chicken gut microbiome revealed by metagenomics and culture.</title>
        <authorList>
            <person name="Gilroy R."/>
            <person name="Ravi A."/>
            <person name="Getino M."/>
            <person name="Pursley I."/>
            <person name="Horton D.L."/>
            <person name="Alikhan N.F."/>
            <person name="Baker D."/>
            <person name="Gharbi K."/>
            <person name="Hall N."/>
            <person name="Watson M."/>
            <person name="Adriaenssens E.M."/>
            <person name="Foster-Nyarko E."/>
            <person name="Jarju S."/>
            <person name="Secka A."/>
            <person name="Antonio M."/>
            <person name="Oren A."/>
            <person name="Chaudhuri R.R."/>
            <person name="La Ragione R."/>
            <person name="Hildebrand F."/>
            <person name="Pallen M.J."/>
        </authorList>
    </citation>
    <scope>NUCLEOTIDE SEQUENCE</scope>
    <source>
        <strain evidence="1">CHK184-20233</strain>
    </source>
</reference>
<protein>
    <submittedName>
        <fullName evidence="1">Uncharacterized protein</fullName>
    </submittedName>
</protein>
<evidence type="ECO:0000313" key="1">
    <source>
        <dbReference type="EMBL" id="HIR59008.1"/>
    </source>
</evidence>
<proteinExistence type="predicted"/>
<accession>A0A9D1DU59</accession>
<evidence type="ECO:0000313" key="2">
    <source>
        <dbReference type="Proteomes" id="UP000824232"/>
    </source>
</evidence>
<gene>
    <name evidence="1" type="ORF">IAB38_03060</name>
</gene>
<dbReference type="Proteomes" id="UP000824232">
    <property type="component" value="Unassembled WGS sequence"/>
</dbReference>
<reference evidence="1" key="1">
    <citation type="submission" date="2020-10" db="EMBL/GenBank/DDBJ databases">
        <authorList>
            <person name="Gilroy R."/>
        </authorList>
    </citation>
    <scope>NUCLEOTIDE SEQUENCE</scope>
    <source>
        <strain evidence="1">CHK184-20233</strain>
    </source>
</reference>
<dbReference type="AlphaFoldDB" id="A0A9D1DU59"/>
<comment type="caution">
    <text evidence="1">The sequence shown here is derived from an EMBL/GenBank/DDBJ whole genome shotgun (WGS) entry which is preliminary data.</text>
</comment>
<dbReference type="EMBL" id="DVHC01000030">
    <property type="protein sequence ID" value="HIR59008.1"/>
    <property type="molecule type" value="Genomic_DNA"/>
</dbReference>
<name>A0A9D1DU59_9FIRM</name>